<reference evidence="3" key="1">
    <citation type="journal article" date="2020" name="Microbiol. Resour. Announc.">
        <title>Complete genome sequences of four natural Pseudomonas isolates that catabolize a wide range of aromatic compounds relevant to lignin valorization.</title>
        <authorList>
            <person name="Hatmaker E.A."/>
            <person name="Presley G."/>
            <person name="Cannon O."/>
            <person name="Guss A.M."/>
            <person name="Elkins J.G."/>
        </authorList>
    </citation>
    <scope>NUCLEOTIDE SEQUENCE [LARGE SCALE GENOMIC DNA]</scope>
    <source>
        <strain evidence="3">H1F5C</strain>
    </source>
</reference>
<accession>A0A7G7XHY7</accession>
<feature type="transmembrane region" description="Helical" evidence="1">
    <location>
        <begin position="20"/>
        <end position="43"/>
    </location>
</feature>
<dbReference type="AlphaFoldDB" id="A0A7G7XHY7"/>
<evidence type="ECO:0000313" key="3">
    <source>
        <dbReference type="Proteomes" id="UP000515277"/>
    </source>
</evidence>
<feature type="transmembrane region" description="Helical" evidence="1">
    <location>
        <begin position="72"/>
        <end position="93"/>
    </location>
</feature>
<keyword evidence="1" id="KW-0472">Membrane</keyword>
<sequence length="105" mass="11730">MKLSDFLDSTHLRMPFATKWVGRTGIVLGPILGLLHLLAAAVMRPYGQHVVEQYDAVQSMGNLLAAPAAQHFILFGFSLCLLWFGLWAARIGLAIRSWIIRRRAV</sequence>
<proteinExistence type="predicted"/>
<dbReference type="EMBL" id="CP060201">
    <property type="protein sequence ID" value="QNH79582.1"/>
    <property type="molecule type" value="Genomic_DNA"/>
</dbReference>
<evidence type="ECO:0000256" key="1">
    <source>
        <dbReference type="SAM" id="Phobius"/>
    </source>
</evidence>
<keyword evidence="1" id="KW-1133">Transmembrane helix</keyword>
<keyword evidence="1" id="KW-0812">Transmembrane</keyword>
<protein>
    <submittedName>
        <fullName evidence="2">Uncharacterized protein</fullName>
    </submittedName>
</protein>
<dbReference type="Proteomes" id="UP000515277">
    <property type="component" value="Chromosome"/>
</dbReference>
<organism evidence="2 3">
    <name type="scientific">Pseudomonas protegens</name>
    <dbReference type="NCBI Taxonomy" id="380021"/>
    <lineage>
        <taxon>Bacteria</taxon>
        <taxon>Pseudomonadati</taxon>
        <taxon>Pseudomonadota</taxon>
        <taxon>Gammaproteobacteria</taxon>
        <taxon>Pseudomonadales</taxon>
        <taxon>Pseudomonadaceae</taxon>
        <taxon>Pseudomonas</taxon>
    </lineage>
</organism>
<evidence type="ECO:0000313" key="2">
    <source>
        <dbReference type="EMBL" id="QNH79582.1"/>
    </source>
</evidence>
<name>A0A7G7XHY7_9PSED</name>
<gene>
    <name evidence="2" type="ORF">GGI48_10565</name>
</gene>
<dbReference type="RefSeq" id="WP_179598201.1">
    <property type="nucleotide sequence ID" value="NZ_CP060201.1"/>
</dbReference>